<name>A0A6H5J0I5_9HYME</name>
<keyword evidence="6" id="KW-1185">Reference proteome</keyword>
<dbReference type="AlphaFoldDB" id="A0A6H5J0I5"/>
<accession>A0A6H5J0I5</accession>
<dbReference type="InterPro" id="IPR002110">
    <property type="entry name" value="Ankyrin_rpt"/>
</dbReference>
<dbReference type="SMART" id="SM00248">
    <property type="entry name" value="ANK"/>
    <property type="match status" value="6"/>
</dbReference>
<evidence type="ECO:0000256" key="4">
    <source>
        <dbReference type="SAM" id="MobiDB-lite"/>
    </source>
</evidence>
<reference evidence="5 6" key="1">
    <citation type="submission" date="2020-02" db="EMBL/GenBank/DDBJ databases">
        <authorList>
            <person name="Ferguson B K."/>
        </authorList>
    </citation>
    <scope>NUCLEOTIDE SEQUENCE [LARGE SCALE GENOMIC DNA]</scope>
</reference>
<feature type="region of interest" description="Disordered" evidence="4">
    <location>
        <begin position="1"/>
        <end position="25"/>
    </location>
</feature>
<evidence type="ECO:0000256" key="2">
    <source>
        <dbReference type="ARBA" id="ARBA00023043"/>
    </source>
</evidence>
<dbReference type="OrthoDB" id="496981at2759"/>
<protein>
    <submittedName>
        <fullName evidence="5">Uncharacterized protein</fullName>
    </submittedName>
</protein>
<dbReference type="Pfam" id="PF12796">
    <property type="entry name" value="Ank_2"/>
    <property type="match status" value="2"/>
</dbReference>
<dbReference type="PANTHER" id="PTHR24198:SF165">
    <property type="entry name" value="ANKYRIN REPEAT-CONTAINING PROTEIN-RELATED"/>
    <property type="match status" value="1"/>
</dbReference>
<gene>
    <name evidence="5" type="ORF">TBRA_LOCUS15052</name>
</gene>
<proteinExistence type="predicted"/>
<feature type="compositionally biased region" description="Polar residues" evidence="4">
    <location>
        <begin position="7"/>
        <end position="25"/>
    </location>
</feature>
<evidence type="ECO:0000256" key="1">
    <source>
        <dbReference type="ARBA" id="ARBA00022737"/>
    </source>
</evidence>
<keyword evidence="2 3" id="KW-0040">ANK repeat</keyword>
<dbReference type="SUPFAM" id="SSF48403">
    <property type="entry name" value="Ankyrin repeat"/>
    <property type="match status" value="1"/>
</dbReference>
<feature type="repeat" description="ANK" evidence="3">
    <location>
        <begin position="493"/>
        <end position="525"/>
    </location>
</feature>
<dbReference type="InterPro" id="IPR036770">
    <property type="entry name" value="Ankyrin_rpt-contain_sf"/>
</dbReference>
<evidence type="ECO:0000256" key="3">
    <source>
        <dbReference type="PROSITE-ProRule" id="PRU00023"/>
    </source>
</evidence>
<evidence type="ECO:0000313" key="5">
    <source>
        <dbReference type="EMBL" id="CAB0043464.1"/>
    </source>
</evidence>
<feature type="compositionally biased region" description="Basic and acidic residues" evidence="4">
    <location>
        <begin position="256"/>
        <end position="267"/>
    </location>
</feature>
<feature type="repeat" description="ANK" evidence="3">
    <location>
        <begin position="526"/>
        <end position="558"/>
    </location>
</feature>
<sequence>MNDRRQIPTNNEARRSYSSTNEMTNKTTSHDFFKEGLAVPVVASLTLNLQNITVQEINFDNIFQKNVLYSTKVARNMLEKNLEKKVEKNLRTLFLEPDGSVCIRKILRADIRSLASSDSVLSPHFQTMRSWQRWRRRRWWMYKLSRLQNTPARARLGVELNFTCFRCLYFIKTDDKYDIIIQEKNKVAECFQEQETQLNDETDKDELFCEHLLRDVQLIGETRRRSEDRVAREVTPTTETRRRSKVRSAQLLGNREAARIHHQDSDRNAASSEQSSAWCRRTEPKGLVVRGEQVAITSRAFRRREAAISQFVVHPLARNPRSRRRPSNAKSLPRSNTLKSLTANLNWCDEKKRLKFIQRLENLIRRWNGQTPRLRAIFLPREIDRLLSDCIINRRGSRFISIVAGSGYKDEPELDQFGKPQLRRTTALHLAAGHGRDDELVRDLFQIYHRVDVNCIDETGLTHLHVACMYGFYNVVRGFLKFGQDPDCLVLKTGDSPLHLALRHDNERIVELLLRRGSNPNLQNHLGNTPLHVLLQRGSGNSVRALLRNGANPNFVNENGSTPLHVICHLQFDNDPLLNSFFEICQEDGLFEIDVNESDELGQAPLHVALKNKHQKMVKILLEKGADANMPLCVFREKENVDEFAELSISRKKHRPMKIDAAEENSIQTPLQLAVAKLLPDAVLALLNSGADLSRFEFPTEICFIEKVGPASVNELHNLKLRLASQAMCVVDNLEKKGYEMVRGDAMVVMNFFSDCGLFENSKGPEKCLFDDEEFATEAKKTMEFLDDVYQPDMQTTKKCIKLSAT</sequence>
<dbReference type="PROSITE" id="PS50297">
    <property type="entry name" value="ANK_REP_REGION"/>
    <property type="match status" value="3"/>
</dbReference>
<dbReference type="PROSITE" id="PS50088">
    <property type="entry name" value="ANK_REPEAT"/>
    <property type="match status" value="3"/>
</dbReference>
<evidence type="ECO:0000313" key="6">
    <source>
        <dbReference type="Proteomes" id="UP000479190"/>
    </source>
</evidence>
<dbReference type="Gene3D" id="1.25.40.20">
    <property type="entry name" value="Ankyrin repeat-containing domain"/>
    <property type="match status" value="3"/>
</dbReference>
<keyword evidence="1" id="KW-0677">Repeat</keyword>
<dbReference type="GO" id="GO:0005737">
    <property type="term" value="C:cytoplasm"/>
    <property type="evidence" value="ECO:0007669"/>
    <property type="project" value="TreeGrafter"/>
</dbReference>
<feature type="region of interest" description="Disordered" evidence="4">
    <location>
        <begin position="227"/>
        <end position="278"/>
    </location>
</feature>
<feature type="repeat" description="ANK" evidence="3">
    <location>
        <begin position="601"/>
        <end position="629"/>
    </location>
</feature>
<dbReference type="EMBL" id="CADCXV010001316">
    <property type="protein sequence ID" value="CAB0043464.1"/>
    <property type="molecule type" value="Genomic_DNA"/>
</dbReference>
<dbReference type="PANTHER" id="PTHR24198">
    <property type="entry name" value="ANKYRIN REPEAT AND PROTEIN KINASE DOMAIN-CONTAINING PROTEIN"/>
    <property type="match status" value="1"/>
</dbReference>
<organism evidence="5 6">
    <name type="scientific">Trichogramma brassicae</name>
    <dbReference type="NCBI Taxonomy" id="86971"/>
    <lineage>
        <taxon>Eukaryota</taxon>
        <taxon>Metazoa</taxon>
        <taxon>Ecdysozoa</taxon>
        <taxon>Arthropoda</taxon>
        <taxon>Hexapoda</taxon>
        <taxon>Insecta</taxon>
        <taxon>Pterygota</taxon>
        <taxon>Neoptera</taxon>
        <taxon>Endopterygota</taxon>
        <taxon>Hymenoptera</taxon>
        <taxon>Apocrita</taxon>
        <taxon>Proctotrupomorpha</taxon>
        <taxon>Chalcidoidea</taxon>
        <taxon>Trichogrammatidae</taxon>
        <taxon>Trichogramma</taxon>
    </lineage>
</organism>
<dbReference type="Proteomes" id="UP000479190">
    <property type="component" value="Unassembled WGS sequence"/>
</dbReference>
<feature type="compositionally biased region" description="Polar residues" evidence="4">
    <location>
        <begin position="268"/>
        <end position="277"/>
    </location>
</feature>